<dbReference type="Proteomes" id="UP000198417">
    <property type="component" value="Unassembled WGS sequence"/>
</dbReference>
<dbReference type="OrthoDB" id="7875742at2"/>
<keyword evidence="1" id="KW-1133">Transmembrane helix</keyword>
<reference evidence="2 3" key="1">
    <citation type="submission" date="2017-06" db="EMBL/GenBank/DDBJ databases">
        <authorList>
            <person name="Kim H.J."/>
            <person name="Triplett B.A."/>
        </authorList>
    </citation>
    <scope>NUCLEOTIDE SEQUENCE [LARGE SCALE GENOMIC DNA]</scope>
    <source>
        <strain evidence="2 3">DSM 29052</strain>
    </source>
</reference>
<evidence type="ECO:0000313" key="2">
    <source>
        <dbReference type="EMBL" id="SNR46976.1"/>
    </source>
</evidence>
<proteinExistence type="predicted"/>
<keyword evidence="3" id="KW-1185">Reference proteome</keyword>
<dbReference type="RefSeq" id="WP_089270109.1">
    <property type="nucleotide sequence ID" value="NZ_FZNN01000006.1"/>
</dbReference>
<accession>A0A238WK69</accession>
<dbReference type="EMBL" id="FZNN01000006">
    <property type="protein sequence ID" value="SNR46976.1"/>
    <property type="molecule type" value="Genomic_DNA"/>
</dbReference>
<evidence type="ECO:0000256" key="1">
    <source>
        <dbReference type="SAM" id="Phobius"/>
    </source>
</evidence>
<keyword evidence="1" id="KW-0812">Transmembrane</keyword>
<keyword evidence="1" id="KW-0472">Membrane</keyword>
<gene>
    <name evidence="2" type="ORF">SAMN06265370_10692</name>
</gene>
<evidence type="ECO:0008006" key="4">
    <source>
        <dbReference type="Google" id="ProtNLM"/>
    </source>
</evidence>
<organism evidence="2 3">
    <name type="scientific">Puniceibacterium sediminis</name>
    <dbReference type="NCBI Taxonomy" id="1608407"/>
    <lineage>
        <taxon>Bacteria</taxon>
        <taxon>Pseudomonadati</taxon>
        <taxon>Pseudomonadota</taxon>
        <taxon>Alphaproteobacteria</taxon>
        <taxon>Rhodobacterales</taxon>
        <taxon>Paracoccaceae</taxon>
        <taxon>Puniceibacterium</taxon>
    </lineage>
</organism>
<evidence type="ECO:0000313" key="3">
    <source>
        <dbReference type="Proteomes" id="UP000198417"/>
    </source>
</evidence>
<protein>
    <recommendedName>
        <fullName evidence="4">Aspartate carbamoyltransferase catalytic subunit</fullName>
    </recommendedName>
</protein>
<feature type="transmembrane region" description="Helical" evidence="1">
    <location>
        <begin position="159"/>
        <end position="180"/>
    </location>
</feature>
<dbReference type="AlphaFoldDB" id="A0A238WK69"/>
<name>A0A238WK69_9RHOB</name>
<sequence length="182" mass="19605">MTRMAISDYEIGLLRVFVIDLPSHTIEHFANEAATGEWPLRDALGASLLRGAYVETVAIDDLGAMTLSSYLAEGYGLTGEDFRAARPQLDALSGHVLLLPSAAFGQVEQSLKISPPLRWIGTFSEETRPAELTPLRSKSARGRITDGRASPSWGDLSQLSGPMLGLGIVLLAILLFAIGVRR</sequence>